<dbReference type="VEuPathDB" id="FungiDB:PHYBLDRAFT_66032"/>
<dbReference type="InParanoid" id="A0A163AH03"/>
<dbReference type="RefSeq" id="XP_018291461.1">
    <property type="nucleotide sequence ID" value="XM_018441575.1"/>
</dbReference>
<dbReference type="Proteomes" id="UP000077315">
    <property type="component" value="Unassembled WGS sequence"/>
</dbReference>
<dbReference type="EMBL" id="KV440981">
    <property type="protein sequence ID" value="OAD73421.1"/>
    <property type="molecule type" value="Genomic_DNA"/>
</dbReference>
<dbReference type="GeneID" id="29002481"/>
<organism evidence="1 2">
    <name type="scientific">Phycomyces blakesleeanus (strain ATCC 8743b / DSM 1359 / FGSC 10004 / NBRC 33097 / NRRL 1555)</name>
    <dbReference type="NCBI Taxonomy" id="763407"/>
    <lineage>
        <taxon>Eukaryota</taxon>
        <taxon>Fungi</taxon>
        <taxon>Fungi incertae sedis</taxon>
        <taxon>Mucoromycota</taxon>
        <taxon>Mucoromycotina</taxon>
        <taxon>Mucoromycetes</taxon>
        <taxon>Mucorales</taxon>
        <taxon>Phycomycetaceae</taxon>
        <taxon>Phycomyces</taxon>
    </lineage>
</organism>
<gene>
    <name evidence="1" type="ORF">PHYBLDRAFT_66032</name>
</gene>
<keyword evidence="2" id="KW-1185">Reference proteome</keyword>
<accession>A0A163AH03</accession>
<proteinExistence type="predicted"/>
<sequence>MILQPEVHLSTAKKALLGGRRLLVGYYPFLVESDVLIIPNHKFGFAVRNQITISGPKIVTQHVTSRHYIPTGNVVPFPYGTFRVGSSRFTLYNYKRKFLNLCNFHCHVNLAINW</sequence>
<name>A0A163AH03_PHYB8</name>
<reference evidence="2" key="1">
    <citation type="submission" date="2015-06" db="EMBL/GenBank/DDBJ databases">
        <title>Expansion of signal transduction pathways in fungi by whole-genome duplication.</title>
        <authorList>
            <consortium name="DOE Joint Genome Institute"/>
            <person name="Corrochano L.M."/>
            <person name="Kuo A."/>
            <person name="Marcet-Houben M."/>
            <person name="Polaino S."/>
            <person name="Salamov A."/>
            <person name="Villalobos J.M."/>
            <person name="Alvarez M.I."/>
            <person name="Avalos J."/>
            <person name="Benito E.P."/>
            <person name="Benoit I."/>
            <person name="Burger G."/>
            <person name="Camino L.P."/>
            <person name="Canovas D."/>
            <person name="Cerda-Olmedo E."/>
            <person name="Cheng J.-F."/>
            <person name="Dominguez A."/>
            <person name="Elias M."/>
            <person name="Eslava A.P."/>
            <person name="Glaser F."/>
            <person name="Grimwood J."/>
            <person name="Gutierrez G."/>
            <person name="Heitman J."/>
            <person name="Henrissat B."/>
            <person name="Iturriaga E.A."/>
            <person name="Lang B.F."/>
            <person name="Lavin J.L."/>
            <person name="Lee S."/>
            <person name="Li W."/>
            <person name="Lindquist E."/>
            <person name="Lopez-Garcia S."/>
            <person name="Luque E.M."/>
            <person name="Marcos A.T."/>
            <person name="Martin J."/>
            <person name="McCluskey K."/>
            <person name="Medina H.R."/>
            <person name="Miralles-Duran A."/>
            <person name="Miyazaki A."/>
            <person name="Munoz-Torres E."/>
            <person name="Oguiza J.A."/>
            <person name="Ohm R."/>
            <person name="Olmedo M."/>
            <person name="Orejas M."/>
            <person name="Ortiz-Castellanos L."/>
            <person name="Pisabarro A.G."/>
            <person name="Rodriguez-Romero J."/>
            <person name="Ruiz-Herrera J."/>
            <person name="Ruiz-Vazquez R."/>
            <person name="Sanz C."/>
            <person name="Schackwitz W."/>
            <person name="Schmutz J."/>
            <person name="Shahriari M."/>
            <person name="Shelest E."/>
            <person name="Silva-Franco F."/>
            <person name="Soanes D."/>
            <person name="Syed K."/>
            <person name="Tagua V.G."/>
            <person name="Talbot N.J."/>
            <person name="Thon M."/>
            <person name="De vries R.P."/>
            <person name="Wiebenga A."/>
            <person name="Yadav J.S."/>
            <person name="Braun E.L."/>
            <person name="Baker S."/>
            <person name="Garre V."/>
            <person name="Horwitz B."/>
            <person name="Torres-Martinez S."/>
            <person name="Idnurm A."/>
            <person name="Herrera-Estrella A."/>
            <person name="Gabaldon T."/>
            <person name="Grigoriev I.V."/>
        </authorList>
    </citation>
    <scope>NUCLEOTIDE SEQUENCE [LARGE SCALE GENOMIC DNA]</scope>
    <source>
        <strain evidence="2">NRRL 1555(-)</strain>
    </source>
</reference>
<dbReference type="AlphaFoldDB" id="A0A163AH03"/>
<evidence type="ECO:0000313" key="1">
    <source>
        <dbReference type="EMBL" id="OAD73421.1"/>
    </source>
</evidence>
<evidence type="ECO:0000313" key="2">
    <source>
        <dbReference type="Proteomes" id="UP000077315"/>
    </source>
</evidence>
<protein>
    <submittedName>
        <fullName evidence="1">Uncharacterized protein</fullName>
    </submittedName>
</protein>